<evidence type="ECO:0000256" key="2">
    <source>
        <dbReference type="SAM" id="SignalP"/>
    </source>
</evidence>
<dbReference type="EMBL" id="JBHUMD010000008">
    <property type="protein sequence ID" value="MFD2602039.1"/>
    <property type="molecule type" value="Genomic_DNA"/>
</dbReference>
<dbReference type="SUPFAM" id="SSF50998">
    <property type="entry name" value="Quinoprotein alcohol dehydrogenase-like"/>
    <property type="match status" value="1"/>
</dbReference>
<dbReference type="InterPro" id="IPR026444">
    <property type="entry name" value="Secre_tail"/>
</dbReference>
<reference evidence="5" key="1">
    <citation type="journal article" date="2019" name="Int. J. Syst. Evol. Microbiol.">
        <title>The Global Catalogue of Microorganisms (GCM) 10K type strain sequencing project: providing services to taxonomists for standard genome sequencing and annotation.</title>
        <authorList>
            <consortium name="The Broad Institute Genomics Platform"/>
            <consortium name="The Broad Institute Genome Sequencing Center for Infectious Disease"/>
            <person name="Wu L."/>
            <person name="Ma J."/>
        </authorList>
    </citation>
    <scope>NUCLEOTIDE SEQUENCE [LARGE SCALE GENOMIC DNA]</scope>
    <source>
        <strain evidence="5">KCTC 42107</strain>
    </source>
</reference>
<protein>
    <submittedName>
        <fullName evidence="4">T9SS type A sorting domain-containing protein</fullName>
    </submittedName>
</protein>
<evidence type="ECO:0000259" key="3">
    <source>
        <dbReference type="Pfam" id="PF18962"/>
    </source>
</evidence>
<name>A0ABW5NV93_9FLAO</name>
<keyword evidence="5" id="KW-1185">Reference proteome</keyword>
<organism evidence="4 5">
    <name type="scientific">Flavobacterium suzhouense</name>
    <dbReference type="NCBI Taxonomy" id="1529638"/>
    <lineage>
        <taxon>Bacteria</taxon>
        <taxon>Pseudomonadati</taxon>
        <taxon>Bacteroidota</taxon>
        <taxon>Flavobacteriia</taxon>
        <taxon>Flavobacteriales</taxon>
        <taxon>Flavobacteriaceae</taxon>
        <taxon>Flavobacterium</taxon>
    </lineage>
</organism>
<dbReference type="RefSeq" id="WP_379820538.1">
    <property type="nucleotide sequence ID" value="NZ_JBHUMD010000008.1"/>
</dbReference>
<dbReference type="NCBIfam" id="TIGR04183">
    <property type="entry name" value="Por_Secre_tail"/>
    <property type="match status" value="1"/>
</dbReference>
<feature type="chain" id="PRO_5046165945" evidence="2">
    <location>
        <begin position="20"/>
        <end position="412"/>
    </location>
</feature>
<sequence>MKNWVLIVVLLVTGNWASAQVFGCTDPLSSNYNPLATHNDGSCQYSSVSVQAVSTVVLPAEVVETSGLIFSNDTLYTHNDNTDVNLYALDSITGAIIKTLPITGAVNQDWEEIAQDSDNFYIGDFGNNVGGNRQNLEILKVSKTSVMAGNPIIESIRFSYADQTDFSPKNNNSTDFDCEAMVVSQDSIYLFTKQWVSKKTSVYALSKTPGTYVAQLKGTLDVKGLITGATFIEDKKLVVLCGYSGIVTPFLYLLYDFKGYDFLSGNKRKVGINGLGFHQTEGIATQNGRSYFVSNEHLEKQPFVNVVQKLHRFDLSPFLANYLENFELSIPQNEVRDLVRIYPNPTREIVYIDADNSIKDQAYFFYDSSGKEVLRGTIVSEHNRIDITKLATGIYYIKLDKYPEYSYSLFKK</sequence>
<evidence type="ECO:0000256" key="1">
    <source>
        <dbReference type="ARBA" id="ARBA00022729"/>
    </source>
</evidence>
<comment type="caution">
    <text evidence="4">The sequence shown here is derived from an EMBL/GenBank/DDBJ whole genome shotgun (WGS) entry which is preliminary data.</text>
</comment>
<keyword evidence="1 2" id="KW-0732">Signal</keyword>
<gene>
    <name evidence="4" type="ORF">ACFSR3_08220</name>
</gene>
<dbReference type="Proteomes" id="UP001597480">
    <property type="component" value="Unassembled WGS sequence"/>
</dbReference>
<accession>A0ABW5NV93</accession>
<proteinExistence type="predicted"/>
<dbReference type="InterPro" id="IPR011047">
    <property type="entry name" value="Quinoprotein_ADH-like_sf"/>
</dbReference>
<feature type="domain" description="Secretion system C-terminal sorting" evidence="3">
    <location>
        <begin position="341"/>
        <end position="401"/>
    </location>
</feature>
<evidence type="ECO:0000313" key="5">
    <source>
        <dbReference type="Proteomes" id="UP001597480"/>
    </source>
</evidence>
<dbReference type="Pfam" id="PF18962">
    <property type="entry name" value="Por_Secre_tail"/>
    <property type="match status" value="1"/>
</dbReference>
<feature type="signal peptide" evidence="2">
    <location>
        <begin position="1"/>
        <end position="19"/>
    </location>
</feature>
<evidence type="ECO:0000313" key="4">
    <source>
        <dbReference type="EMBL" id="MFD2602039.1"/>
    </source>
</evidence>